<name>A0ABN7WDU3_GIGMA</name>
<feature type="non-terminal residue" evidence="1">
    <location>
        <position position="212"/>
    </location>
</feature>
<proteinExistence type="predicted"/>
<accession>A0ABN7WDU3</accession>
<reference evidence="1 2" key="1">
    <citation type="submission" date="2021-06" db="EMBL/GenBank/DDBJ databases">
        <authorList>
            <person name="Kallberg Y."/>
            <person name="Tangrot J."/>
            <person name="Rosling A."/>
        </authorList>
    </citation>
    <scope>NUCLEOTIDE SEQUENCE [LARGE SCALE GENOMIC DNA]</scope>
    <source>
        <strain evidence="1 2">120-4 pot B 10/14</strain>
    </source>
</reference>
<organism evidence="1 2">
    <name type="scientific">Gigaspora margarita</name>
    <dbReference type="NCBI Taxonomy" id="4874"/>
    <lineage>
        <taxon>Eukaryota</taxon>
        <taxon>Fungi</taxon>
        <taxon>Fungi incertae sedis</taxon>
        <taxon>Mucoromycota</taxon>
        <taxon>Glomeromycotina</taxon>
        <taxon>Glomeromycetes</taxon>
        <taxon>Diversisporales</taxon>
        <taxon>Gigasporaceae</taxon>
        <taxon>Gigaspora</taxon>
    </lineage>
</organism>
<evidence type="ECO:0000313" key="1">
    <source>
        <dbReference type="EMBL" id="CAG8828026.1"/>
    </source>
</evidence>
<comment type="caution">
    <text evidence="1">The sequence shown here is derived from an EMBL/GenBank/DDBJ whole genome shotgun (WGS) entry which is preliminary data.</text>
</comment>
<protein>
    <submittedName>
        <fullName evidence="1">30328_t:CDS:1</fullName>
    </submittedName>
</protein>
<dbReference type="EMBL" id="CAJVQB010040078">
    <property type="protein sequence ID" value="CAG8828026.1"/>
    <property type="molecule type" value="Genomic_DNA"/>
</dbReference>
<sequence length="212" mass="24928">LVKKNTGLMGYITKNKVISKDHHLYFDRADSKDHSVLYITKDYNKCAIHHEQQFDPTNSRCKTKGSTKKNSKNPEQLITNCEEYGLFDYNINDLDNKTDNNDKSSAKNFNNPKIMAAIEEKDQKALKNYFWKPTIDYNKSQFVIYNIDKQTDIIEFPNIINKLNLSNYDPQIEGSKRKHGEEFSEDIYKKQRLDFKNNQLKTSDTKSEYNLM</sequence>
<keyword evidence="2" id="KW-1185">Reference proteome</keyword>
<gene>
    <name evidence="1" type="ORF">GMARGA_LOCUS29581</name>
</gene>
<dbReference type="Proteomes" id="UP000789901">
    <property type="component" value="Unassembled WGS sequence"/>
</dbReference>
<feature type="non-terminal residue" evidence="1">
    <location>
        <position position="1"/>
    </location>
</feature>
<evidence type="ECO:0000313" key="2">
    <source>
        <dbReference type="Proteomes" id="UP000789901"/>
    </source>
</evidence>